<reference evidence="4" key="1">
    <citation type="submission" date="2017-05" db="EMBL/GenBank/DDBJ databases">
        <title>Dechlorination kinetics govern the competition between two new strains of the genus Sulfurospirillum.</title>
        <authorList>
            <person name="Buttet G.F."/>
            <person name="Murray A.M."/>
            <person name="Goris T."/>
            <person name="Burion M."/>
            <person name="Lin B."/>
            <person name="Rolle M."/>
            <person name="Maillard J."/>
        </authorList>
    </citation>
    <scope>NUCLEOTIDE SEQUENCE [LARGE SCALE GENOMIC DNA]</scope>
    <source>
        <strain evidence="4">SL2-1</strain>
    </source>
</reference>
<evidence type="ECO:0000256" key="1">
    <source>
        <dbReference type="SAM" id="Phobius"/>
    </source>
</evidence>
<organism evidence="3 4">
    <name type="scientific">Sulfurospirillum diekertiae</name>
    <dbReference type="NCBI Taxonomy" id="1854492"/>
    <lineage>
        <taxon>Bacteria</taxon>
        <taxon>Pseudomonadati</taxon>
        <taxon>Campylobacterota</taxon>
        <taxon>Epsilonproteobacteria</taxon>
        <taxon>Campylobacterales</taxon>
        <taxon>Sulfurospirillaceae</taxon>
        <taxon>Sulfurospirillum</taxon>
    </lineage>
</organism>
<feature type="transmembrane region" description="Helical" evidence="1">
    <location>
        <begin position="233"/>
        <end position="252"/>
    </location>
</feature>
<keyword evidence="1" id="KW-0812">Transmembrane</keyword>
<dbReference type="GO" id="GO:0016020">
    <property type="term" value="C:membrane"/>
    <property type="evidence" value="ECO:0007669"/>
    <property type="project" value="InterPro"/>
</dbReference>
<feature type="domain" description="EamA" evidence="2">
    <location>
        <begin position="12"/>
        <end position="137"/>
    </location>
</feature>
<feature type="transmembrane region" description="Helical" evidence="1">
    <location>
        <begin position="36"/>
        <end position="54"/>
    </location>
</feature>
<feature type="transmembrane region" description="Helical" evidence="1">
    <location>
        <begin position="150"/>
        <end position="166"/>
    </location>
</feature>
<feature type="transmembrane region" description="Helical" evidence="1">
    <location>
        <begin position="258"/>
        <end position="278"/>
    </location>
</feature>
<dbReference type="InterPro" id="IPR000620">
    <property type="entry name" value="EamA_dom"/>
</dbReference>
<keyword evidence="1" id="KW-1133">Transmembrane helix</keyword>
<feature type="transmembrane region" description="Helical" evidence="1">
    <location>
        <begin position="121"/>
        <end position="138"/>
    </location>
</feature>
<dbReference type="Pfam" id="PF00892">
    <property type="entry name" value="EamA"/>
    <property type="match status" value="1"/>
</dbReference>
<feature type="transmembrane region" description="Helical" evidence="1">
    <location>
        <begin position="203"/>
        <end position="221"/>
    </location>
</feature>
<keyword evidence="4" id="KW-1185">Reference proteome</keyword>
<dbReference type="InterPro" id="IPR037185">
    <property type="entry name" value="EmrE-like"/>
</dbReference>
<dbReference type="PANTHER" id="PTHR22911:SF76">
    <property type="entry name" value="EAMA DOMAIN-CONTAINING PROTEIN"/>
    <property type="match status" value="1"/>
</dbReference>
<feature type="transmembrane region" description="Helical" evidence="1">
    <location>
        <begin position="66"/>
        <end position="87"/>
    </location>
</feature>
<sequence>MTYTKAFGITTLGMLLMSFESPLIKMTHVPAQNFTFYFGLCMFLTMNITLLSRHKNNIVSIYKNHLSTILWSGFCIGLSNLLFILAIKHTSVASAVFILSTGPLVSAMIAFIFFKQKTPRRTFGAIFFVFIGLSIILFNDLELGNMEGNLYAFGCVFAFVSMLSVLERDKEANRLACFGTGALIASLLAAVTAPIIVPDSYSLWIIVFMGALLTPLSRAFIGIGTKFLPSVEVALLTIIEPVLAPFWVWILMDEKPHINTLMGGAIIVTTLIVHSMMAHKEAKINDVQWH</sequence>
<dbReference type="Gene3D" id="1.10.3730.20">
    <property type="match status" value="1"/>
</dbReference>
<evidence type="ECO:0000313" key="3">
    <source>
        <dbReference type="EMBL" id="ARU47601.1"/>
    </source>
</evidence>
<evidence type="ECO:0000259" key="2">
    <source>
        <dbReference type="Pfam" id="PF00892"/>
    </source>
</evidence>
<dbReference type="SUPFAM" id="SSF103481">
    <property type="entry name" value="Multidrug resistance efflux transporter EmrE"/>
    <property type="match status" value="2"/>
</dbReference>
<accession>A0A1Y0HHM2</accession>
<dbReference type="Proteomes" id="UP000196005">
    <property type="component" value="Chromosome"/>
</dbReference>
<feature type="transmembrane region" description="Helical" evidence="1">
    <location>
        <begin position="175"/>
        <end position="197"/>
    </location>
</feature>
<dbReference type="EMBL" id="CP021416">
    <property type="protein sequence ID" value="ARU47601.1"/>
    <property type="molecule type" value="Genomic_DNA"/>
</dbReference>
<name>A0A1Y0HHM2_9BACT</name>
<protein>
    <recommendedName>
        <fullName evidence="2">EamA domain-containing protein</fullName>
    </recommendedName>
</protein>
<keyword evidence="1" id="KW-0472">Membrane</keyword>
<dbReference type="KEGG" id="suls:Sdiek1_0419"/>
<gene>
    <name evidence="3" type="ORF">Sdiek1_0419</name>
</gene>
<dbReference type="RefSeq" id="WP_087437678.1">
    <property type="nucleotide sequence ID" value="NZ_CP021416.1"/>
</dbReference>
<dbReference type="OrthoDB" id="9810239at2"/>
<proteinExistence type="predicted"/>
<dbReference type="AlphaFoldDB" id="A0A1Y0HHM2"/>
<feature type="transmembrane region" description="Helical" evidence="1">
    <location>
        <begin position="93"/>
        <end position="114"/>
    </location>
</feature>
<dbReference type="PANTHER" id="PTHR22911">
    <property type="entry name" value="ACYL-MALONYL CONDENSING ENZYME-RELATED"/>
    <property type="match status" value="1"/>
</dbReference>
<evidence type="ECO:0000313" key="4">
    <source>
        <dbReference type="Proteomes" id="UP000196005"/>
    </source>
</evidence>